<dbReference type="InterPro" id="IPR043161">
    <property type="entry name" value="DOCK_C_lobe_A"/>
</dbReference>
<dbReference type="InterPro" id="IPR001849">
    <property type="entry name" value="PH_domain"/>
</dbReference>
<feature type="compositionally biased region" description="Low complexity" evidence="3">
    <location>
        <begin position="345"/>
        <end position="362"/>
    </location>
</feature>
<evidence type="ECO:0000259" key="5">
    <source>
        <dbReference type="PROSITE" id="PS51650"/>
    </source>
</evidence>
<dbReference type="InterPro" id="IPR046770">
    <property type="entry name" value="DOCKER_Lobe_B"/>
</dbReference>
<comment type="caution">
    <text evidence="7">The sequence shown here is derived from an EMBL/GenBank/DDBJ whole genome shotgun (WGS) entry which is preliminary data.</text>
</comment>
<protein>
    <submittedName>
        <fullName evidence="7">Uncharacterized protein</fullName>
    </submittedName>
</protein>
<dbReference type="InterPro" id="IPR027357">
    <property type="entry name" value="DOCKER_dom"/>
</dbReference>
<accession>A0A813TCT5</accession>
<dbReference type="Gene3D" id="1.25.40.410">
    <property type="match status" value="1"/>
</dbReference>
<organism evidence="7 8">
    <name type="scientific">Brachionus calyciflorus</name>
    <dbReference type="NCBI Taxonomy" id="104777"/>
    <lineage>
        <taxon>Eukaryota</taxon>
        <taxon>Metazoa</taxon>
        <taxon>Spiralia</taxon>
        <taxon>Gnathifera</taxon>
        <taxon>Rotifera</taxon>
        <taxon>Eurotatoria</taxon>
        <taxon>Monogononta</taxon>
        <taxon>Pseudotrocha</taxon>
        <taxon>Ploima</taxon>
        <taxon>Brachionidae</taxon>
        <taxon>Brachionus</taxon>
    </lineage>
</organism>
<dbReference type="Gene3D" id="2.60.40.150">
    <property type="entry name" value="C2 domain"/>
    <property type="match status" value="1"/>
</dbReference>
<dbReference type="Pfam" id="PF14429">
    <property type="entry name" value="DOCK-C2"/>
    <property type="match status" value="1"/>
</dbReference>
<name>A0A813TCT5_9BILA</name>
<dbReference type="OrthoDB" id="47328at2759"/>
<dbReference type="PANTHER" id="PTHR23317">
    <property type="entry name" value="DEDICATOR OF CYTOKINESIS DOCK"/>
    <property type="match status" value="1"/>
</dbReference>
<evidence type="ECO:0000313" key="7">
    <source>
        <dbReference type="EMBL" id="CAF0807517.1"/>
    </source>
</evidence>
<dbReference type="InterPro" id="IPR035892">
    <property type="entry name" value="C2_domain_sf"/>
</dbReference>
<dbReference type="PROSITE" id="PS50003">
    <property type="entry name" value="PH_DOMAIN"/>
    <property type="match status" value="1"/>
</dbReference>
<feature type="region of interest" description="Disordered" evidence="3">
    <location>
        <begin position="1"/>
        <end position="20"/>
    </location>
</feature>
<dbReference type="Pfam" id="PF11878">
    <property type="entry name" value="DOCK_C-D_N"/>
    <property type="match status" value="1"/>
</dbReference>
<feature type="compositionally biased region" description="Polar residues" evidence="3">
    <location>
        <begin position="368"/>
        <end position="378"/>
    </location>
</feature>
<reference evidence="7" key="1">
    <citation type="submission" date="2021-02" db="EMBL/GenBank/DDBJ databases">
        <authorList>
            <person name="Nowell W R."/>
        </authorList>
    </citation>
    <scope>NUCLEOTIDE SEQUENCE</scope>
    <source>
        <strain evidence="7">Ploen Becks lab</strain>
    </source>
</reference>
<evidence type="ECO:0000256" key="1">
    <source>
        <dbReference type="ARBA" id="ARBA00022658"/>
    </source>
</evidence>
<dbReference type="SUPFAM" id="SSF50729">
    <property type="entry name" value="PH domain-like"/>
    <property type="match status" value="1"/>
</dbReference>
<dbReference type="Gene3D" id="2.30.29.30">
    <property type="entry name" value="Pleckstrin-homology domain (PH domain)/Phosphotyrosine-binding domain (PTB)"/>
    <property type="match status" value="1"/>
</dbReference>
<dbReference type="SMART" id="SM00233">
    <property type="entry name" value="PH"/>
    <property type="match status" value="1"/>
</dbReference>
<feature type="non-terminal residue" evidence="7">
    <location>
        <position position="1"/>
    </location>
</feature>
<evidence type="ECO:0000313" key="8">
    <source>
        <dbReference type="Proteomes" id="UP000663879"/>
    </source>
</evidence>
<dbReference type="InterPro" id="IPR046769">
    <property type="entry name" value="DOCKER_Lobe_A"/>
</dbReference>
<dbReference type="Proteomes" id="UP000663879">
    <property type="component" value="Unassembled WGS sequence"/>
</dbReference>
<dbReference type="GO" id="GO:0005085">
    <property type="term" value="F:guanyl-nucleotide exchange factor activity"/>
    <property type="evidence" value="ECO:0007669"/>
    <property type="project" value="UniProtKB-KW"/>
</dbReference>
<evidence type="ECO:0000256" key="3">
    <source>
        <dbReference type="SAM" id="MobiDB-lite"/>
    </source>
</evidence>
<feature type="region of interest" description="Disordered" evidence="3">
    <location>
        <begin position="345"/>
        <end position="378"/>
    </location>
</feature>
<evidence type="ECO:0000259" key="6">
    <source>
        <dbReference type="PROSITE" id="PS51651"/>
    </source>
</evidence>
<feature type="domain" description="C2 DOCK-type" evidence="5">
    <location>
        <begin position="844"/>
        <end position="1051"/>
    </location>
</feature>
<dbReference type="PROSITE" id="PS51650">
    <property type="entry name" value="C2_DOCK"/>
    <property type="match status" value="1"/>
</dbReference>
<gene>
    <name evidence="7" type="ORF">OXX778_LOCUS6798</name>
</gene>
<keyword evidence="8" id="KW-1185">Reference proteome</keyword>
<dbReference type="EMBL" id="CAJNOC010000827">
    <property type="protein sequence ID" value="CAF0807517.1"/>
    <property type="molecule type" value="Genomic_DNA"/>
</dbReference>
<dbReference type="Pfam" id="PF20422">
    <property type="entry name" value="DHR-2_Lobe_B"/>
    <property type="match status" value="1"/>
</dbReference>
<dbReference type="PANTHER" id="PTHR23317:SF26">
    <property type="entry name" value="ZIZIMIN, ISOFORM K"/>
    <property type="match status" value="1"/>
</dbReference>
<dbReference type="PROSITE" id="PS51651">
    <property type="entry name" value="DOCKER"/>
    <property type="match status" value="1"/>
</dbReference>
<dbReference type="InterPro" id="IPR011993">
    <property type="entry name" value="PH-like_dom_sf"/>
</dbReference>
<dbReference type="Pfam" id="PF06920">
    <property type="entry name" value="DHR-2_Lobe_A"/>
    <property type="match status" value="1"/>
</dbReference>
<comment type="similarity">
    <text evidence="2">Belongs to the DOCK family.</text>
</comment>
<keyword evidence="1" id="KW-0344">Guanine-nucleotide releasing factor</keyword>
<evidence type="ECO:0000256" key="2">
    <source>
        <dbReference type="PROSITE-ProRule" id="PRU00983"/>
    </source>
</evidence>
<evidence type="ECO:0000259" key="4">
    <source>
        <dbReference type="PROSITE" id="PS50003"/>
    </source>
</evidence>
<sequence>MERKFASKLNQLRPAAEARKQASSQLKENIQLNKLKQVDPIDYDLYIEQNYVNLRKDNCSKQLIILPNDDLSLESDQTRTDSVDSDETICENNNNKISNLVNNLFVTDCLENYANKKYQIKYKYHDFSGSYRQLPHYQENLKEFLNGLDNVKNTCESHGILKPDFSYEIDVDDNSINSNISPFNASRLVKYSGNFEKQGWLNYKMINNLNEQNSNKTFKRRYFHLRSSHSPMQSRNNSIDSRRVAVAAKPSSNMIHVLECFKEVPGQKKNENPKHQITLENSKYLNIQKTFQKNGIYSFEITETFSDQANTHVFIADGQKQFEEWYEKLEQIVQGNSKIPTMPMIASSPSINSNDISPNLSPQKNEDNNLSLNESADSNDIRMLTTGRQFNEHSVSITETNQEFINSFDLNKYLNEKDEELLMKNEQINPFSLYPKLEASSQALDEETELECTWPEKSSGKKILLTCQHFKLNLLMPIASTIDSNRISLDMESKKLENTINPELFYVTLALYDLKNNQKISSNFEWIPNYDKFMNQYLVRSKSSFLNQTKASINSTMTNSMNTNLTQNKGDPIQTNTFSLNGIDFSDNPSSLLNQDLKQSFFNRISKALFTVCDVHEDIYLVGRVEKILDGNSLHSAIQPYLIQMNESNRIKAAIKLNKKIQQLMKSKLSSYRQAFAWFAKPIYKRLVTSSSSKTLDFVLDNDSKFQIYEHDEDHLSDDELYRYLSDFKLKEKYLNKLASLNADISLTLNDMTKKFCENDTCFDRSMLINPSLQLINDTKKIDLSRINDYILQIDYFDPILNLNPANLNLLDDQDNSKQTDTLTTDQKHQIKKAKLLRINNEFKSFLYLYPISLKYDTQKVYSRARNILVKIEFRDRDVDSTQTNGLKCIFKLNSNFNNLLNESNNSCLTSCYGTIVTHHNKTPQFYDEIKILLPLNLHEKHHILFKFYHISCTNAKSIQDDLDQSVNMSESSISIQNTTKSFESLIGYSWLPIFKNGKLLNGDKTLPIAQNLPNNYLAFEQIGLGQSIGPSDIKWIDNMKLLFKVNLVANSTVHTIDPHVANFYMQYEKLTQTIIKPSDFEPIQKAMVHRSMSKRKAPLAPGILSNITNKESCRIDELEDEKIDVSKEIAINSVKQLPIGMIWSKPVKEELTLSLYLKALHATDISTIIKFMPTLLNRILNTLITTVSGDVAIHAVKALLHFVWQITSIGKLDNLKSFIKYIFFIDYTNYFNDKNQAQLPTIHEELIVNLVIFLKQNTSSLQDVTQIQRFFKNCWFFSEVTLKSLAMYTIQYKKDKQNNTSPKFSQEFYNSLTSFFDLIIDLLVKSLSQATSKEKESLILSIKNCNQSLAMFVKKSLNLLNRKSLFCVINRYLDKLNFNDKTLFELKFDFIRIVCNHEHFISFSLPIRKAISNIHEFADIKYEFILSDQFRQFHYLVGVLLSQLCISLNENKDQRKISITVARNLVCKHSFDPRFITDKQKQARIASLYLPLIDILIENLPRLTGNSTAIGGNNIRINQSINSSVIINTSLDSTSKISNCTITPNPYQSLTSASISNGSVYHTYENGSSRVNYDPLSVIAGLANGKNDQIDPISNGFSDSDSLSSADDFKHLNSNKRSSLSFTTSTNPSDITAMNNNSSNGVSLNPSNFEQQSITKSYCMTRKDKLESSEIKDLLICLIYVMRNISDDALLGLWFNYDDNEFIEFLTLMELCLTTFRYRGKSNIYKLNAISKGQDVKSLIKSPRNPEYNNRISNIEILEKISASAVAFSNRTASMTRNILSTQSSVITSSVQIASNNLISENDQKKIDRAILIESNLCHQVGITILNILSLILIHQKEKLCENNGDNQMCKKVLDLYFYLLQSNQSVSIKLRVFSSLRHLVNKTPQIFFDGQSIQCFKVCLETLKCFNSKFESIRIHACVLIYLLMRKNYEFTKLKSIARVHSQTIISVSQLIGNMKLTSNGQILECLSIINQLAFNDQIFLNTRFSLEVDDLTKRIRNIFLATAQMKNFQDDTEMLIDSQYCLAKSYANCLELRRTWLESMANIHIKDKNYSEAAHCYLHIAALVAENLKHQGMYTLGCAVFKKITPNIELEEEINKNNDMTNNDNYTLSDLNQIQYTQTQLLDYLYKSAEMLKLAERYDFMPDIFKLAVAIYEPNRDYEHLQQMHLNIQKAYSYLAERDQRSKEKPLAAYYRVCFYGKAFEQENNKVYIYKEPGNTKLFEICERLRKVYSKRFVSGETVEILSDSRKPTELKLDTETRNYIQITYVQPYFEESDSMENRITYFERNNNLKKFYYETPYQLKEKQTTNMDSIELQPQQHNELLTLCKRKIILE</sequence>
<dbReference type="InterPro" id="IPR026791">
    <property type="entry name" value="DOCK"/>
</dbReference>
<feature type="domain" description="DOCKER" evidence="6">
    <location>
        <begin position="2027"/>
        <end position="2335"/>
    </location>
</feature>
<dbReference type="GO" id="GO:0007264">
    <property type="term" value="P:small GTPase-mediated signal transduction"/>
    <property type="evidence" value="ECO:0007669"/>
    <property type="project" value="InterPro"/>
</dbReference>
<dbReference type="InterPro" id="IPR027007">
    <property type="entry name" value="C2_DOCK-type_domain"/>
</dbReference>
<feature type="domain" description="PH" evidence="4">
    <location>
        <begin position="194"/>
        <end position="334"/>
    </location>
</feature>
<dbReference type="InterPro" id="IPR021816">
    <property type="entry name" value="DOCK_C/D_N"/>
</dbReference>
<proteinExistence type="inferred from homology"/>